<gene>
    <name evidence="1" type="ORF">HG535_0E04250</name>
</gene>
<proteinExistence type="predicted"/>
<dbReference type="InterPro" id="IPR052061">
    <property type="entry name" value="PTE-AB_protein"/>
</dbReference>
<dbReference type="GeneID" id="59237083"/>
<dbReference type="OrthoDB" id="506431at2759"/>
<evidence type="ECO:0000313" key="2">
    <source>
        <dbReference type="Proteomes" id="UP000509704"/>
    </source>
</evidence>
<dbReference type="Proteomes" id="UP000509704">
    <property type="component" value="Chromosome 5"/>
</dbReference>
<dbReference type="AlphaFoldDB" id="A0A7H9B3W2"/>
<dbReference type="InterPro" id="IPR029069">
    <property type="entry name" value="HotDog_dom_sf"/>
</dbReference>
<dbReference type="Gene3D" id="3.10.129.10">
    <property type="entry name" value="Hotdog Thioesterase"/>
    <property type="match status" value="1"/>
</dbReference>
<dbReference type="PANTHER" id="PTHR47260:SF4">
    <property type="entry name" value="MIOREX COMPLEX COMPONENT 3"/>
    <property type="match status" value="1"/>
</dbReference>
<dbReference type="SUPFAM" id="SSF54637">
    <property type="entry name" value="Thioesterase/thiol ester dehydrase-isomerase"/>
    <property type="match status" value="1"/>
</dbReference>
<reference evidence="1 2" key="1">
    <citation type="submission" date="2020-07" db="EMBL/GenBank/DDBJ databases">
        <title>The yeast mating-type switching endonuclease HO is a domesticated member of an unorthodox homing genetic element family.</title>
        <authorList>
            <person name="Coughlan A.Y."/>
            <person name="Lombardi L."/>
            <person name="Braun-Galleani S."/>
            <person name="Martos A.R."/>
            <person name="Galeote V."/>
            <person name="Bigey F."/>
            <person name="Dequin S."/>
            <person name="Byrne K.P."/>
            <person name="Wolfe K.H."/>
        </authorList>
    </citation>
    <scope>NUCLEOTIDE SEQUENCE [LARGE SCALE GENOMIC DNA]</scope>
    <source>
        <strain evidence="1 2">NRRL Y-6702</strain>
    </source>
</reference>
<dbReference type="KEGG" id="zmk:HG535_0E04250"/>
<evidence type="ECO:0008006" key="3">
    <source>
        <dbReference type="Google" id="ProtNLM"/>
    </source>
</evidence>
<dbReference type="PANTHER" id="PTHR47260">
    <property type="entry name" value="UPF0644 PROTEIN PB2B4.06"/>
    <property type="match status" value="1"/>
</dbReference>
<dbReference type="CDD" id="cd03443">
    <property type="entry name" value="PaaI_thioesterase"/>
    <property type="match status" value="1"/>
</dbReference>
<accession>A0A7H9B3W2</accession>
<evidence type="ECO:0000313" key="1">
    <source>
        <dbReference type="EMBL" id="QLG73341.1"/>
    </source>
</evidence>
<dbReference type="EMBL" id="CP058608">
    <property type="protein sequence ID" value="QLG73341.1"/>
    <property type="molecule type" value="Genomic_DNA"/>
</dbReference>
<protein>
    <recommendedName>
        <fullName evidence="3">Thioesterase domain-containing protein</fullName>
    </recommendedName>
</protein>
<dbReference type="RefSeq" id="XP_037145068.1">
    <property type="nucleotide sequence ID" value="XM_037289173.1"/>
</dbReference>
<keyword evidence="2" id="KW-1185">Reference proteome</keyword>
<name>A0A7H9B3W2_ZYGMR</name>
<sequence length="236" mass="25978">MAILRLINRVLVLPTLGFGLGVGTFIRAWPNEGSGLTLGDDDAGRFQRRDVLKKIENLSQFKRLSADGSYVKTLQSDGIPAAHRPNCVGQGILFGYNKLEIDPIILKSEEKGEIVVFYHLGKDLGNENGKVHKGILSLLLDEALCYCGFPTLPSKRGVTAKLDIHFDNDIPADSTIVLKAHVTQSRGRKCIIDGTLESVPSNPVTSLVMGPTTYARAQCILVEPKWFRIFSRVDLF</sequence>
<organism evidence="1 2">
    <name type="scientific">Zygotorulaspora mrakii</name>
    <name type="common">Zygosaccharomyces mrakii</name>
    <dbReference type="NCBI Taxonomy" id="42260"/>
    <lineage>
        <taxon>Eukaryota</taxon>
        <taxon>Fungi</taxon>
        <taxon>Dikarya</taxon>
        <taxon>Ascomycota</taxon>
        <taxon>Saccharomycotina</taxon>
        <taxon>Saccharomycetes</taxon>
        <taxon>Saccharomycetales</taxon>
        <taxon>Saccharomycetaceae</taxon>
        <taxon>Zygotorulaspora</taxon>
    </lineage>
</organism>